<dbReference type="InterPro" id="IPR029062">
    <property type="entry name" value="Class_I_gatase-like"/>
</dbReference>
<sequence>MLFSSAVAAGGLPTEEHAPAATAPRPAILVFTRTLGWRHDSIPQAVETLRGLAAQAGFEVVHSEDPALFDNGQLARFRAVVFANTTGEVLDAAQRAAFERYIAAGGAFMGVHSAADTGKAWPWYGELVGAWFKDHPPGLQTTDVHFEDGRGPDGLERWRVTDELYNYRRNPRPAVVVIATVDESGYEGGTMGTDHPIAWCHAAAGGRAWYTGLGHAQAVYADPVFRAHLLRGLRYATGLSGDC</sequence>
<protein>
    <submittedName>
        <fullName evidence="2">Crp/Fnr family transcriptional regulator</fullName>
    </submittedName>
</protein>
<evidence type="ECO:0000313" key="3">
    <source>
        <dbReference type="Proteomes" id="UP000033067"/>
    </source>
</evidence>
<evidence type="ECO:0000313" key="2">
    <source>
        <dbReference type="EMBL" id="AKC88427.1"/>
    </source>
</evidence>
<evidence type="ECO:0000259" key="1">
    <source>
        <dbReference type="Pfam" id="PF06283"/>
    </source>
</evidence>
<dbReference type="SUPFAM" id="SSF52317">
    <property type="entry name" value="Class I glutamine amidotransferase-like"/>
    <property type="match status" value="1"/>
</dbReference>
<dbReference type="KEGG" id="psuw:WQ53_14425"/>
<dbReference type="AlphaFoldDB" id="A0A0E3Z5A1"/>
<dbReference type="Proteomes" id="UP000033067">
    <property type="component" value="Chromosome"/>
</dbReference>
<dbReference type="Gene3D" id="3.40.50.880">
    <property type="match status" value="1"/>
</dbReference>
<dbReference type="Pfam" id="PF06283">
    <property type="entry name" value="ThuA"/>
    <property type="match status" value="1"/>
</dbReference>
<dbReference type="EMBL" id="CP011144">
    <property type="protein sequence ID" value="AKC88427.1"/>
    <property type="molecule type" value="Genomic_DNA"/>
</dbReference>
<proteinExistence type="predicted"/>
<keyword evidence="3" id="KW-1185">Reference proteome</keyword>
<gene>
    <name evidence="2" type="ORF">WQ53_14425</name>
</gene>
<dbReference type="InterPro" id="IPR029010">
    <property type="entry name" value="ThuA-like"/>
</dbReference>
<dbReference type="PANTHER" id="PTHR40469:SF2">
    <property type="entry name" value="GALACTOSE-BINDING DOMAIN-LIKE SUPERFAMILY PROTEIN"/>
    <property type="match status" value="1"/>
</dbReference>
<name>A0A0E3Z5A1_9GAMM</name>
<reference evidence="2 3" key="1">
    <citation type="journal article" date="2015" name="Genome Announc.">
        <title>Complete Genome Sequence of Pseudoxanthomonas suwonensis Strain J1, a Cellulose-Degrading Bacterium Isolated from Leaf- and Wood-Enriched Soil.</title>
        <authorList>
            <person name="Hou L."/>
            <person name="Jiang J."/>
            <person name="Xu Z."/>
            <person name="Zhou Y."/>
            <person name="Leung F.C."/>
        </authorList>
    </citation>
    <scope>NUCLEOTIDE SEQUENCE [LARGE SCALE GENOMIC DNA]</scope>
    <source>
        <strain evidence="2 3">J1</strain>
    </source>
</reference>
<organism evidence="2 3">
    <name type="scientific">Pseudoxanthomonas suwonensis</name>
    <dbReference type="NCBI Taxonomy" id="314722"/>
    <lineage>
        <taxon>Bacteria</taxon>
        <taxon>Pseudomonadati</taxon>
        <taxon>Pseudomonadota</taxon>
        <taxon>Gammaproteobacteria</taxon>
        <taxon>Lysobacterales</taxon>
        <taxon>Lysobacteraceae</taxon>
        <taxon>Pseudoxanthomonas</taxon>
    </lineage>
</organism>
<feature type="domain" description="ThuA-like" evidence="1">
    <location>
        <begin position="28"/>
        <end position="236"/>
    </location>
</feature>
<dbReference type="PANTHER" id="PTHR40469">
    <property type="entry name" value="SECRETED GLYCOSYL HYDROLASE"/>
    <property type="match status" value="1"/>
</dbReference>
<dbReference type="PATRIC" id="fig|314722.6.peg.3126"/>
<accession>A0A0E3Z5A1</accession>